<dbReference type="InterPro" id="IPR037066">
    <property type="entry name" value="Plug_dom_sf"/>
</dbReference>
<evidence type="ECO:0000256" key="1">
    <source>
        <dbReference type="ARBA" id="ARBA00004571"/>
    </source>
</evidence>
<keyword evidence="6 11" id="KW-0798">TonB box</keyword>
<keyword evidence="5 10" id="KW-0812">Transmembrane</keyword>
<dbReference type="GO" id="GO:0009279">
    <property type="term" value="C:cell outer membrane"/>
    <property type="evidence" value="ECO:0007669"/>
    <property type="project" value="UniProtKB-SubCell"/>
</dbReference>
<feature type="domain" description="TonB-dependent receptor-like beta-barrel" evidence="13">
    <location>
        <begin position="273"/>
        <end position="719"/>
    </location>
</feature>
<evidence type="ECO:0000256" key="4">
    <source>
        <dbReference type="ARBA" id="ARBA00022452"/>
    </source>
</evidence>
<dbReference type="Gene3D" id="2.40.170.20">
    <property type="entry name" value="TonB-dependent receptor, beta-barrel domain"/>
    <property type="match status" value="1"/>
</dbReference>
<dbReference type="EMBL" id="FMJD01000002">
    <property type="protein sequence ID" value="SCM71206.1"/>
    <property type="molecule type" value="Genomic_DNA"/>
</dbReference>
<organism evidence="15">
    <name type="scientific">uncultured Pleomorphomonas sp</name>
    <dbReference type="NCBI Taxonomy" id="442121"/>
    <lineage>
        <taxon>Bacteria</taxon>
        <taxon>Pseudomonadati</taxon>
        <taxon>Pseudomonadota</taxon>
        <taxon>Alphaproteobacteria</taxon>
        <taxon>Hyphomicrobiales</taxon>
        <taxon>Pleomorphomonadaceae</taxon>
        <taxon>Pleomorphomonas</taxon>
        <taxon>environmental samples</taxon>
    </lineage>
</organism>
<gene>
    <name evidence="15" type="ORF">KL86PLE_100054</name>
</gene>
<dbReference type="GO" id="GO:0038023">
    <property type="term" value="F:signaling receptor activity"/>
    <property type="evidence" value="ECO:0007669"/>
    <property type="project" value="InterPro"/>
</dbReference>
<protein>
    <recommendedName>
        <fullName evidence="16">TonB-dependent siderophore receptor</fullName>
    </recommendedName>
</protein>
<evidence type="ECO:0000256" key="10">
    <source>
        <dbReference type="PROSITE-ProRule" id="PRU01360"/>
    </source>
</evidence>
<evidence type="ECO:0000259" key="13">
    <source>
        <dbReference type="Pfam" id="PF00593"/>
    </source>
</evidence>
<feature type="region of interest" description="Disordered" evidence="12">
    <location>
        <begin position="82"/>
        <end position="105"/>
    </location>
</feature>
<evidence type="ECO:0000256" key="3">
    <source>
        <dbReference type="ARBA" id="ARBA00022448"/>
    </source>
</evidence>
<evidence type="ECO:0000259" key="14">
    <source>
        <dbReference type="Pfam" id="PF07715"/>
    </source>
</evidence>
<evidence type="ECO:0000256" key="5">
    <source>
        <dbReference type="ARBA" id="ARBA00022692"/>
    </source>
</evidence>
<keyword evidence="3 10" id="KW-0813">Transport</keyword>
<name>A0A212L129_9HYPH</name>
<dbReference type="InterPro" id="IPR012910">
    <property type="entry name" value="Plug_dom"/>
</dbReference>
<evidence type="ECO:0000256" key="7">
    <source>
        <dbReference type="ARBA" id="ARBA00023136"/>
    </source>
</evidence>
<dbReference type="Pfam" id="PF07715">
    <property type="entry name" value="Plug"/>
    <property type="match status" value="1"/>
</dbReference>
<evidence type="ECO:0000256" key="6">
    <source>
        <dbReference type="ARBA" id="ARBA00023077"/>
    </source>
</evidence>
<comment type="subcellular location">
    <subcellularLocation>
        <location evidence="1 10">Cell outer membrane</location>
        <topology evidence="1 10">Multi-pass membrane protein</topology>
    </subcellularLocation>
</comment>
<feature type="domain" description="TonB-dependent receptor plug" evidence="14">
    <location>
        <begin position="100"/>
        <end position="199"/>
    </location>
</feature>
<evidence type="ECO:0000313" key="15">
    <source>
        <dbReference type="EMBL" id="SCM71206.1"/>
    </source>
</evidence>
<dbReference type="InterPro" id="IPR000531">
    <property type="entry name" value="Beta-barrel_TonB"/>
</dbReference>
<dbReference type="GO" id="GO:0015891">
    <property type="term" value="P:siderophore transport"/>
    <property type="evidence" value="ECO:0007669"/>
    <property type="project" value="InterPro"/>
</dbReference>
<keyword evidence="8" id="KW-0675">Receptor</keyword>
<accession>A0A212L129</accession>
<dbReference type="NCBIfam" id="TIGR01783">
    <property type="entry name" value="TonB-siderophor"/>
    <property type="match status" value="1"/>
</dbReference>
<comment type="similarity">
    <text evidence="2 10 11">Belongs to the TonB-dependent receptor family.</text>
</comment>
<dbReference type="PANTHER" id="PTHR32552">
    <property type="entry name" value="FERRICHROME IRON RECEPTOR-RELATED"/>
    <property type="match status" value="1"/>
</dbReference>
<evidence type="ECO:0000256" key="2">
    <source>
        <dbReference type="ARBA" id="ARBA00009810"/>
    </source>
</evidence>
<dbReference type="AlphaFoldDB" id="A0A212L129"/>
<dbReference type="RefSeq" id="WP_288198907.1">
    <property type="nucleotide sequence ID" value="NZ_LT608334.1"/>
</dbReference>
<keyword evidence="7 10" id="KW-0472">Membrane</keyword>
<evidence type="ECO:0000256" key="8">
    <source>
        <dbReference type="ARBA" id="ARBA00023170"/>
    </source>
</evidence>
<dbReference type="Pfam" id="PF00593">
    <property type="entry name" value="TonB_dep_Rec_b-barrel"/>
    <property type="match status" value="1"/>
</dbReference>
<dbReference type="CDD" id="cd01347">
    <property type="entry name" value="ligand_gated_channel"/>
    <property type="match status" value="1"/>
</dbReference>
<proteinExistence type="inferred from homology"/>
<dbReference type="GO" id="GO:0015344">
    <property type="term" value="F:siderophore uptake transmembrane transporter activity"/>
    <property type="evidence" value="ECO:0007669"/>
    <property type="project" value="TreeGrafter"/>
</dbReference>
<keyword evidence="4 10" id="KW-1134">Transmembrane beta strand</keyword>
<feature type="compositionally biased region" description="Low complexity" evidence="12">
    <location>
        <begin position="45"/>
        <end position="59"/>
    </location>
</feature>
<evidence type="ECO:0000256" key="12">
    <source>
        <dbReference type="SAM" id="MobiDB-lite"/>
    </source>
</evidence>
<dbReference type="PROSITE" id="PS52016">
    <property type="entry name" value="TONB_DEPENDENT_REC_3"/>
    <property type="match status" value="1"/>
</dbReference>
<dbReference type="SUPFAM" id="SSF56935">
    <property type="entry name" value="Porins"/>
    <property type="match status" value="1"/>
</dbReference>
<dbReference type="InterPro" id="IPR036942">
    <property type="entry name" value="Beta-barrel_TonB_sf"/>
</dbReference>
<dbReference type="InterPro" id="IPR039426">
    <property type="entry name" value="TonB-dep_rcpt-like"/>
</dbReference>
<evidence type="ECO:0000256" key="9">
    <source>
        <dbReference type="ARBA" id="ARBA00023237"/>
    </source>
</evidence>
<evidence type="ECO:0008006" key="16">
    <source>
        <dbReference type="Google" id="ProtNLM"/>
    </source>
</evidence>
<dbReference type="InterPro" id="IPR010105">
    <property type="entry name" value="TonB_sidphr_rcpt"/>
</dbReference>
<reference evidence="15" key="1">
    <citation type="submission" date="2016-08" db="EMBL/GenBank/DDBJ databases">
        <authorList>
            <person name="Seilhamer J.J."/>
        </authorList>
    </citation>
    <scope>NUCLEOTIDE SEQUENCE</scope>
    <source>
        <strain evidence="15">86</strain>
    </source>
</reference>
<feature type="region of interest" description="Disordered" evidence="12">
    <location>
        <begin position="37"/>
        <end position="65"/>
    </location>
</feature>
<dbReference type="Gene3D" id="2.170.130.10">
    <property type="entry name" value="TonB-dependent receptor, plug domain"/>
    <property type="match status" value="1"/>
</dbReference>
<keyword evidence="9 10" id="KW-0998">Cell outer membrane</keyword>
<dbReference type="PANTHER" id="PTHR32552:SF74">
    <property type="entry name" value="HYDROXAMATE SIDEROPHORE RECEPTOR FHUE"/>
    <property type="match status" value="1"/>
</dbReference>
<evidence type="ECO:0000256" key="11">
    <source>
        <dbReference type="RuleBase" id="RU003357"/>
    </source>
</evidence>
<sequence length="751" mass="81593">MGDVNRGIFLIGGAGLARVLLATTMLAGTVSALRAQERQTEQQTERQTTATTDQATAADQTDDGTELEPIVVEGATYETEGSGSYTSKLVSVGDKDTRPQREVPQSTTVVTRKRLDDGNFTSLDTVLRKTPGVVVLTNDDGRSSLYSRGFEYDYLYLNGLPTPVSSIYGTQPDMVTVDHIEILRGPAGLFGGASEPSGAINMRLKQASDQYKTQVNTIFDSWNGKRVEGDITGPLNKSGSVRGRLIGALQSKDSWTDTVDNKVGVAYGTIAADVTDNTTATLTINHRSRDITPFNGLPTLSDGTLLDLDTSTYTGATWNKFENNVTDYIAEIEHRFDDGGHAKLSALYSHVDVDFLYAYAAGAVDSAGNVIVRNSSGTIVETDTRWLARDYTQDSVSLDAHVSKPFELFGLENNIIAGADFRTTDSTLYTATGTIAGSQNIYNWNENVAKPTVTYGNPTDTDLTQWGLYGQLRVKPIDPLTLIGGGRFSWYETSSTTGSTRSSSSEKGEFTPYAGIVYDLTDNISAYGSYTEVFQPQTQTDSSDNLLDPRTGQQFEVGLKAELLDGVNASLALFDLTDENRAVTDPNDTTSYLALGKAHLRGVEAELSGQLMPNWDVGLGYTYTDTEYKNTKRAAGSEFYTPEHMLQLWTKYTFDGRGDWIDGLFVGGGLKVFSSFKNISRTAAGGATTIEAPSYAVVDLQAGYKFSENVTATLTVNNVFDETYYERVGGTSVFNFYGEPRSVSFKLATTF</sequence>